<reference evidence="2" key="2">
    <citation type="submission" date="2020-08" db="EMBL/GenBank/DDBJ databases">
        <authorList>
            <person name="Shumante A."/>
            <person name="Zimin A.V."/>
            <person name="Puiu D."/>
            <person name="Salzberg S.L."/>
        </authorList>
    </citation>
    <scope>NUCLEOTIDE SEQUENCE</scope>
    <source>
        <strain evidence="2">WC2-LM</strain>
        <tissue evidence="2">Liver</tissue>
    </source>
</reference>
<dbReference type="AlphaFoldDB" id="A0A5E4AR83"/>
<dbReference type="EMBL" id="WJEC01007885">
    <property type="protein sequence ID" value="KAF7465854.1"/>
    <property type="molecule type" value="Genomic_DNA"/>
</dbReference>
<reference evidence="3 4" key="1">
    <citation type="submission" date="2019-04" db="EMBL/GenBank/DDBJ databases">
        <authorList>
            <person name="Alioto T."/>
            <person name="Alioto T."/>
        </authorList>
    </citation>
    <scope>NUCLEOTIDE SEQUENCE [LARGE SCALE GENOMIC DNA]</scope>
</reference>
<protein>
    <submittedName>
        <fullName evidence="3">Uncharacterized protein</fullName>
    </submittedName>
</protein>
<organism evidence="3 4">
    <name type="scientific">Marmota monax</name>
    <name type="common">Woodchuck</name>
    <dbReference type="NCBI Taxonomy" id="9995"/>
    <lineage>
        <taxon>Eukaryota</taxon>
        <taxon>Metazoa</taxon>
        <taxon>Chordata</taxon>
        <taxon>Craniata</taxon>
        <taxon>Vertebrata</taxon>
        <taxon>Euteleostomi</taxon>
        <taxon>Mammalia</taxon>
        <taxon>Eutheria</taxon>
        <taxon>Euarchontoglires</taxon>
        <taxon>Glires</taxon>
        <taxon>Rodentia</taxon>
        <taxon>Sciuromorpha</taxon>
        <taxon>Sciuridae</taxon>
        <taxon>Xerinae</taxon>
        <taxon>Marmotini</taxon>
        <taxon>Marmota</taxon>
    </lineage>
</organism>
<name>A0A5E4AR83_MARMO</name>
<accession>A0A5E4AR83</accession>
<dbReference type="EMBL" id="CABDUW010000118">
    <property type="protein sequence ID" value="VTJ59169.1"/>
    <property type="molecule type" value="Genomic_DNA"/>
</dbReference>
<sequence>MRPTEFYLNAGEVMDVSEGPVQSQKAKGKEQWSSRKLEASTWKKLSLQIPSPHDCDWRSASAQLPQDTGPRIPHSLAGTAKGDLELGH</sequence>
<dbReference type="Proteomes" id="UP000335636">
    <property type="component" value="Unassembled WGS sequence"/>
</dbReference>
<gene>
    <name evidence="2" type="ORF">GHT09_003595</name>
    <name evidence="3" type="ORF">MONAX_5E010764</name>
</gene>
<feature type="region of interest" description="Disordered" evidence="1">
    <location>
        <begin position="54"/>
        <end position="88"/>
    </location>
</feature>
<keyword evidence="4" id="KW-1185">Reference proteome</keyword>
<evidence type="ECO:0000256" key="1">
    <source>
        <dbReference type="SAM" id="MobiDB-lite"/>
    </source>
</evidence>
<evidence type="ECO:0000313" key="2">
    <source>
        <dbReference type="EMBL" id="KAF7465854.1"/>
    </source>
</evidence>
<dbReference type="Proteomes" id="UP000662637">
    <property type="component" value="Unassembled WGS sequence"/>
</dbReference>
<proteinExistence type="predicted"/>
<evidence type="ECO:0000313" key="4">
    <source>
        <dbReference type="Proteomes" id="UP000335636"/>
    </source>
</evidence>
<evidence type="ECO:0000313" key="3">
    <source>
        <dbReference type="EMBL" id="VTJ59169.1"/>
    </source>
</evidence>